<protein>
    <submittedName>
        <fullName evidence="2">Uncharacterized protein</fullName>
    </submittedName>
</protein>
<feature type="compositionally biased region" description="Basic and acidic residues" evidence="1">
    <location>
        <begin position="113"/>
        <end position="126"/>
    </location>
</feature>
<name>A0A139WR65_9CYAN</name>
<keyword evidence="3" id="KW-1185">Reference proteome</keyword>
<reference evidence="2 3" key="1">
    <citation type="journal article" date="2013" name="Genome Biol. Evol.">
        <title>Genomes of Stigonematalean cyanobacteria (subsection V) and the evolution of oxygenic photosynthesis from prokaryotes to plastids.</title>
        <authorList>
            <person name="Dagan T."/>
            <person name="Roettger M."/>
            <person name="Stucken K."/>
            <person name="Landan G."/>
            <person name="Koch R."/>
            <person name="Major P."/>
            <person name="Gould S.B."/>
            <person name="Goremykin V.V."/>
            <person name="Rippka R."/>
            <person name="Tandeau de Marsac N."/>
            <person name="Gugger M."/>
            <person name="Lockhart P.J."/>
            <person name="Allen J.F."/>
            <person name="Brune I."/>
            <person name="Maus I."/>
            <person name="Puhler A."/>
            <person name="Martin W.F."/>
        </authorList>
    </citation>
    <scope>NUCLEOTIDE SEQUENCE [LARGE SCALE GENOMIC DNA]</scope>
    <source>
        <strain evidence="2 3">PCC 7110</strain>
    </source>
</reference>
<dbReference type="RefSeq" id="WP_017741088.1">
    <property type="nucleotide sequence ID" value="NZ_KQ976355.1"/>
</dbReference>
<evidence type="ECO:0000313" key="2">
    <source>
        <dbReference type="EMBL" id="KYC34897.1"/>
    </source>
</evidence>
<gene>
    <name evidence="2" type="ORF">WA1_50185</name>
</gene>
<evidence type="ECO:0000313" key="3">
    <source>
        <dbReference type="Proteomes" id="UP000076925"/>
    </source>
</evidence>
<dbReference type="EMBL" id="ANNX02000064">
    <property type="protein sequence ID" value="KYC34897.1"/>
    <property type="molecule type" value="Genomic_DNA"/>
</dbReference>
<organism evidence="2 3">
    <name type="scientific">Scytonema hofmannii PCC 7110</name>
    <dbReference type="NCBI Taxonomy" id="128403"/>
    <lineage>
        <taxon>Bacteria</taxon>
        <taxon>Bacillati</taxon>
        <taxon>Cyanobacteriota</taxon>
        <taxon>Cyanophyceae</taxon>
        <taxon>Nostocales</taxon>
        <taxon>Scytonemataceae</taxon>
        <taxon>Scytonema</taxon>
    </lineage>
</organism>
<feature type="compositionally biased region" description="Low complexity" evidence="1">
    <location>
        <begin position="95"/>
        <end position="104"/>
    </location>
</feature>
<dbReference type="Proteomes" id="UP000076925">
    <property type="component" value="Unassembled WGS sequence"/>
</dbReference>
<accession>A0A139WR65</accession>
<comment type="caution">
    <text evidence="2">The sequence shown here is derived from an EMBL/GenBank/DDBJ whole genome shotgun (WGS) entry which is preliminary data.</text>
</comment>
<feature type="region of interest" description="Disordered" evidence="1">
    <location>
        <begin position="91"/>
        <end position="132"/>
    </location>
</feature>
<proteinExistence type="predicted"/>
<sequence>MDKEQNSTLYAIDALSQQVPGISSAKMAYYLSEVLNQVEVDYESFQTSKVVPEIQQAALINLSEQIKAINNKVTDNRTNTTPDLETFELGKLESENNLETSNESRQVVNSKSPDGKLETKQNELKNESQNGNSEGVTIQKIISLILDRLLEQGRQAEAEGKERIYESQQYTAALQIEGNEQIVSLDRNNPKEDSPKEALLASKTTNEQEFRIIVNTLEKDELEKFNSLIAEESEKRALNLLKDKDTKEL</sequence>
<dbReference type="STRING" id="128403.WA1_50185"/>
<dbReference type="AlphaFoldDB" id="A0A139WR65"/>
<evidence type="ECO:0000256" key="1">
    <source>
        <dbReference type="SAM" id="MobiDB-lite"/>
    </source>
</evidence>